<dbReference type="GO" id="GO:0003677">
    <property type="term" value="F:DNA binding"/>
    <property type="evidence" value="ECO:0007669"/>
    <property type="project" value="UniProtKB-KW"/>
</dbReference>
<gene>
    <name evidence="5" type="ORF">C8N25_107140</name>
</gene>
<proteinExistence type="inferred from homology"/>
<dbReference type="AlphaFoldDB" id="A0A3E0DYH0"/>
<comment type="similarity">
    <text evidence="1">Belongs to the type-I restriction system S methylase family.</text>
</comment>
<feature type="domain" description="Type I restriction modification DNA specificity" evidence="4">
    <location>
        <begin position="19"/>
        <end position="117"/>
    </location>
</feature>
<dbReference type="OrthoDB" id="667970at2"/>
<name>A0A3E0DYH0_9BACT</name>
<dbReference type="GO" id="GO:0009307">
    <property type="term" value="P:DNA restriction-modification system"/>
    <property type="evidence" value="ECO:0007669"/>
    <property type="project" value="UniProtKB-KW"/>
</dbReference>
<sequence length="124" mass="14382">MEQLTKLGYKKTELGWITEDWEVLELKDAVSFLDGKRRPIKSEYRFRMSGQYPYYGASGDIDYVNDFIFDDHLILLGEDGENILSRNSPLVFQVKGKIWVNNHANVLKPKDGLENLTYHEVALL</sequence>
<keyword evidence="2" id="KW-0680">Restriction system</keyword>
<dbReference type="EMBL" id="QUNF01000007">
    <property type="protein sequence ID" value="REG90400.1"/>
    <property type="molecule type" value="Genomic_DNA"/>
</dbReference>
<protein>
    <submittedName>
        <fullName evidence="5">Type I restriction modification DNA specificity protein</fullName>
    </submittedName>
</protein>
<dbReference type="Gene3D" id="3.90.220.20">
    <property type="entry name" value="DNA methylase specificity domains"/>
    <property type="match status" value="1"/>
</dbReference>
<dbReference type="Pfam" id="PF01420">
    <property type="entry name" value="Methylase_S"/>
    <property type="match status" value="1"/>
</dbReference>
<dbReference type="RefSeq" id="WP_086539856.1">
    <property type="nucleotide sequence ID" value="NZ_MSSW01000004.1"/>
</dbReference>
<evidence type="ECO:0000256" key="1">
    <source>
        <dbReference type="ARBA" id="ARBA00010923"/>
    </source>
</evidence>
<accession>A0A3E0DYH0</accession>
<dbReference type="CDD" id="cd17262">
    <property type="entry name" value="RMtype1_S_Aco12261I-TRD2-CR2"/>
    <property type="match status" value="1"/>
</dbReference>
<dbReference type="SUPFAM" id="SSF116734">
    <property type="entry name" value="DNA methylase specificity domain"/>
    <property type="match status" value="1"/>
</dbReference>
<reference evidence="5 6" key="1">
    <citation type="submission" date="2018-08" db="EMBL/GenBank/DDBJ databases">
        <title>Genomic Encyclopedia of Archaeal and Bacterial Type Strains, Phase II (KMG-II): from individual species to whole genera.</title>
        <authorList>
            <person name="Goeker M."/>
        </authorList>
    </citation>
    <scope>NUCLEOTIDE SEQUENCE [LARGE SCALE GENOMIC DNA]</scope>
    <source>
        <strain evidence="5 6">DSM 15986</strain>
    </source>
</reference>
<dbReference type="InterPro" id="IPR044946">
    <property type="entry name" value="Restrct_endonuc_typeI_TRD_sf"/>
</dbReference>
<evidence type="ECO:0000313" key="6">
    <source>
        <dbReference type="Proteomes" id="UP000256405"/>
    </source>
</evidence>
<evidence type="ECO:0000256" key="3">
    <source>
        <dbReference type="ARBA" id="ARBA00023125"/>
    </source>
</evidence>
<keyword evidence="6" id="KW-1185">Reference proteome</keyword>
<evidence type="ECO:0000259" key="4">
    <source>
        <dbReference type="Pfam" id="PF01420"/>
    </source>
</evidence>
<evidence type="ECO:0000313" key="5">
    <source>
        <dbReference type="EMBL" id="REG90400.1"/>
    </source>
</evidence>
<dbReference type="Proteomes" id="UP000256405">
    <property type="component" value="Unassembled WGS sequence"/>
</dbReference>
<organism evidence="5 6">
    <name type="scientific">Algoriphagus antarcticus</name>
    <dbReference type="NCBI Taxonomy" id="238540"/>
    <lineage>
        <taxon>Bacteria</taxon>
        <taxon>Pseudomonadati</taxon>
        <taxon>Bacteroidota</taxon>
        <taxon>Cytophagia</taxon>
        <taxon>Cytophagales</taxon>
        <taxon>Cyclobacteriaceae</taxon>
        <taxon>Algoriphagus</taxon>
    </lineage>
</organism>
<comment type="caution">
    <text evidence="5">The sequence shown here is derived from an EMBL/GenBank/DDBJ whole genome shotgun (WGS) entry which is preliminary data.</text>
</comment>
<dbReference type="InterPro" id="IPR000055">
    <property type="entry name" value="Restrct_endonuc_typeI_TRD"/>
</dbReference>
<evidence type="ECO:0000256" key="2">
    <source>
        <dbReference type="ARBA" id="ARBA00022747"/>
    </source>
</evidence>
<keyword evidence="3" id="KW-0238">DNA-binding</keyword>